<protein>
    <submittedName>
        <fullName evidence="11">PAS domain S-box protein</fullName>
    </submittedName>
</protein>
<dbReference type="NCBIfam" id="TIGR00229">
    <property type="entry name" value="sensory_box"/>
    <property type="match status" value="7"/>
</dbReference>
<dbReference type="InterPro" id="IPR001610">
    <property type="entry name" value="PAC"/>
</dbReference>
<dbReference type="Pfam" id="PF13426">
    <property type="entry name" value="PAS_9"/>
    <property type="match status" value="3"/>
</dbReference>
<keyword evidence="6" id="KW-0902">Two-component regulatory system</keyword>
<keyword evidence="3" id="KW-0547">Nucleotide-binding</keyword>
<dbReference type="GO" id="GO:0000160">
    <property type="term" value="P:phosphorelay signal transduction system"/>
    <property type="evidence" value="ECO:0007669"/>
    <property type="project" value="UniProtKB-KW"/>
</dbReference>
<evidence type="ECO:0000256" key="6">
    <source>
        <dbReference type="ARBA" id="ARBA00023012"/>
    </source>
</evidence>
<feature type="domain" description="PAS" evidence="9">
    <location>
        <begin position="404"/>
        <end position="475"/>
    </location>
</feature>
<feature type="domain" description="PAC" evidence="10">
    <location>
        <begin position="1046"/>
        <end position="1100"/>
    </location>
</feature>
<evidence type="ECO:0000313" key="12">
    <source>
        <dbReference type="Proteomes" id="UP000321721"/>
    </source>
</evidence>
<dbReference type="EMBL" id="VOOS01000004">
    <property type="protein sequence ID" value="TXB64744.1"/>
    <property type="molecule type" value="Genomic_DNA"/>
</dbReference>
<dbReference type="SUPFAM" id="SSF55785">
    <property type="entry name" value="PYP-like sensor domain (PAS domain)"/>
    <property type="match status" value="7"/>
</dbReference>
<keyword evidence="2" id="KW-0808">Transferase</keyword>
<feature type="domain" description="Histidine kinase" evidence="8">
    <location>
        <begin position="1111"/>
        <end position="1303"/>
    </location>
</feature>
<proteinExistence type="predicted"/>
<dbReference type="SMART" id="SM00091">
    <property type="entry name" value="PAS"/>
    <property type="match status" value="6"/>
</dbReference>
<dbReference type="Gene3D" id="3.30.565.10">
    <property type="entry name" value="Histidine kinase-like ATPase, C-terminal domain"/>
    <property type="match status" value="1"/>
</dbReference>
<dbReference type="Gene3D" id="3.30.450.20">
    <property type="entry name" value="PAS domain"/>
    <property type="match status" value="7"/>
</dbReference>
<feature type="domain" description="PAS" evidence="9">
    <location>
        <begin position="147"/>
        <end position="224"/>
    </location>
</feature>
<evidence type="ECO:0000256" key="1">
    <source>
        <dbReference type="ARBA" id="ARBA00022553"/>
    </source>
</evidence>
<evidence type="ECO:0000259" key="10">
    <source>
        <dbReference type="PROSITE" id="PS50113"/>
    </source>
</evidence>
<dbReference type="SMART" id="SM00086">
    <property type="entry name" value="PAC"/>
    <property type="match status" value="7"/>
</dbReference>
<evidence type="ECO:0000256" key="5">
    <source>
        <dbReference type="ARBA" id="ARBA00022840"/>
    </source>
</evidence>
<evidence type="ECO:0000256" key="4">
    <source>
        <dbReference type="ARBA" id="ARBA00022777"/>
    </source>
</evidence>
<dbReference type="GO" id="GO:0016301">
    <property type="term" value="F:kinase activity"/>
    <property type="evidence" value="ECO:0007669"/>
    <property type="project" value="UniProtKB-KW"/>
</dbReference>
<evidence type="ECO:0000313" key="11">
    <source>
        <dbReference type="EMBL" id="TXB64744.1"/>
    </source>
</evidence>
<evidence type="ECO:0000256" key="2">
    <source>
        <dbReference type="ARBA" id="ARBA00022679"/>
    </source>
</evidence>
<feature type="domain" description="PAC" evidence="10">
    <location>
        <begin position="100"/>
        <end position="153"/>
    </location>
</feature>
<evidence type="ECO:0000256" key="3">
    <source>
        <dbReference type="ARBA" id="ARBA00022741"/>
    </source>
</evidence>
<keyword evidence="12" id="KW-1185">Reference proteome</keyword>
<dbReference type="InterPro" id="IPR005467">
    <property type="entry name" value="His_kinase_dom"/>
</dbReference>
<dbReference type="InterPro" id="IPR013655">
    <property type="entry name" value="PAS_fold_3"/>
</dbReference>
<dbReference type="Pfam" id="PF13188">
    <property type="entry name" value="PAS_8"/>
    <property type="match status" value="1"/>
</dbReference>
<name>A0A5C6RS11_9FLAO</name>
<keyword evidence="1" id="KW-0597">Phosphoprotein</keyword>
<evidence type="ECO:0000259" key="9">
    <source>
        <dbReference type="PROSITE" id="PS50112"/>
    </source>
</evidence>
<keyword evidence="4" id="KW-0418">Kinase</keyword>
<dbReference type="GO" id="GO:0005524">
    <property type="term" value="F:ATP binding"/>
    <property type="evidence" value="ECO:0007669"/>
    <property type="project" value="UniProtKB-KW"/>
</dbReference>
<dbReference type="Pfam" id="PF08447">
    <property type="entry name" value="PAS_3"/>
    <property type="match status" value="2"/>
</dbReference>
<dbReference type="SUPFAM" id="SSF55781">
    <property type="entry name" value="GAF domain-like"/>
    <property type="match status" value="1"/>
</dbReference>
<organism evidence="11 12">
    <name type="scientific">Vicingus serpentipes</name>
    <dbReference type="NCBI Taxonomy" id="1926625"/>
    <lineage>
        <taxon>Bacteria</taxon>
        <taxon>Pseudomonadati</taxon>
        <taxon>Bacteroidota</taxon>
        <taxon>Flavobacteriia</taxon>
        <taxon>Flavobacteriales</taxon>
        <taxon>Vicingaceae</taxon>
        <taxon>Vicingus</taxon>
    </lineage>
</organism>
<dbReference type="Proteomes" id="UP000321721">
    <property type="component" value="Unassembled WGS sequence"/>
</dbReference>
<dbReference type="SMART" id="SM00387">
    <property type="entry name" value="HATPase_c"/>
    <property type="match status" value="1"/>
</dbReference>
<dbReference type="PANTHER" id="PTHR43065">
    <property type="entry name" value="SENSOR HISTIDINE KINASE"/>
    <property type="match status" value="1"/>
</dbReference>
<dbReference type="InterPro" id="IPR000014">
    <property type="entry name" value="PAS"/>
</dbReference>
<feature type="domain" description="PAC" evidence="10">
    <location>
        <begin position="627"/>
        <end position="679"/>
    </location>
</feature>
<dbReference type="Pfam" id="PF00989">
    <property type="entry name" value="PAS"/>
    <property type="match status" value="1"/>
</dbReference>
<dbReference type="CDD" id="cd00130">
    <property type="entry name" value="PAS"/>
    <property type="match status" value="6"/>
</dbReference>
<dbReference type="InterPro" id="IPR000700">
    <property type="entry name" value="PAS-assoc_C"/>
</dbReference>
<sequence length="1303" mass="151812">MDYSKKSKEELIKEIENLKSKEANLSLLMDNVSEMFYKISFDEKGKKILDYISPQVINVFGLSVENYIKNQNKLFEYFHPEEIEFIKEKVKSLNKETKEWSITYRFYNKIKEKYVWIEESINTLYNNDGTQKGLFGTARDISEKKEKENQLSFLLENIDECIYNVKFSEKNKTLTYISPQIKELLGYSIEEFNELGNTGKLSSRIHPDDIKKIDKNISEGLYKKRKTYINSVFRFKPKGKKEYIWIDETVHAKYNEKGEIVETTTVLRNVTREKEQQQKLIENRQLYKNIFTNNLAGVFYTEKGLIKECNDSFAKIFGYEKSSDLIGKKAELLYFSKKDRDNYIKELSKKGFLSNYTLKHKNKKGEEIWILTNVSITDKKTNRIEGTLIDITEQILKEKQLKQSEENFKNLIENSPYGNLIHIDGNVVYANPKSYEILGLKSINQVNQKINIFNYLLEEYHENALQRRKQVLNGEEVIFQEVRVKKPLTGEIIDLETKSMLFNYEGKKAIQVVFQDISDKKQLSIERLKTQIAEESNKILQKEIEERKRVEKQLLINQNYTNNIIYSSLDIIVATDENRNIKEFNKAAERAFEYKKEEVLNKPISILYKNLDTLLRVENELKKQGFFTGEIINVNKRGEEFTSFLSASVLLDENKKPKGAMGVSRDITDIKLAEQQLIESEERYRDIFENATDLIQSIDVEGNIVYVNKSWLKTLGYNQKEIYNKNIFDFIHEDSVDSCNIFFKEIIKNNTVKSVRKTFDLKTNKGEKITVEGDISCKFDNKGKPISTRAILRNVTEEKKANKRQTVYNNISKIIAEKTNAEELYEAIRIELGKVLNTDVFVISYAINDESISFPYYYDIERGGRIYKEDRKRKKGINEYFLKEKKSKLLKRKELDKIIEDGKYEVLGPKCKVFIGIPLKTKNKVVGVLSVQSYKNENQFDDQSLEILDFISGALALAVQKKYDEQMLFDQSSKLRSIIESSSHLFWIYEENKGITTYNKNYSDAIFDLYGKELKINQELKMRPQEAKKDVYSFWDEQYKQAFSGKQVEFTTSKTNLKGNRIIRNIFLNPIFDENNKVTQVSGIAHDITEKTLAEEQLKDSLKEKEILLKEVHHRVKNNLQVISSILNLQSSYIDDKKTLSILKESQDRIKSMSIIHESLYQTNDFSKINFSEYVVSLSKNLVHSYSSLDKFIDLTHQIEDVSLNLDTSIPCGLIINELVSNALKYAFEGRKEGKIRINLSLNRKNIVLTVSDNGVGFPKDINFRETNSLGLQLVTTLVEQIDGTIEMKSTKGTTYTIKFKQV</sequence>
<dbReference type="PROSITE" id="PS50112">
    <property type="entry name" value="PAS"/>
    <property type="match status" value="5"/>
</dbReference>
<feature type="domain" description="PAS" evidence="9">
    <location>
        <begin position="680"/>
        <end position="750"/>
    </location>
</feature>
<comment type="caution">
    <text evidence="11">The sequence shown here is derived from an EMBL/GenBank/DDBJ whole genome shotgun (WGS) entry which is preliminary data.</text>
</comment>
<dbReference type="PROSITE" id="PS50109">
    <property type="entry name" value="HIS_KIN"/>
    <property type="match status" value="1"/>
</dbReference>
<dbReference type="RefSeq" id="WP_147101004.1">
    <property type="nucleotide sequence ID" value="NZ_VOOS01000004.1"/>
</dbReference>
<reference evidence="11 12" key="1">
    <citation type="submission" date="2019-08" db="EMBL/GenBank/DDBJ databases">
        <title>Genome of Vicingus serpentipes NCIMB 15042.</title>
        <authorList>
            <person name="Bowman J.P."/>
        </authorList>
    </citation>
    <scope>NUCLEOTIDE SEQUENCE [LARGE SCALE GENOMIC DNA]</scope>
    <source>
        <strain evidence="11 12">NCIMB 15042</strain>
    </source>
</reference>
<gene>
    <name evidence="11" type="ORF">FRY74_09845</name>
</gene>
<dbReference type="PANTHER" id="PTHR43065:SF23">
    <property type="entry name" value="SENSOR HISTIDINE KINASE PDTAS"/>
    <property type="match status" value="1"/>
</dbReference>
<evidence type="ECO:0000259" key="8">
    <source>
        <dbReference type="PROSITE" id="PS50109"/>
    </source>
</evidence>
<dbReference type="InterPro" id="IPR003594">
    <property type="entry name" value="HATPase_dom"/>
</dbReference>
<feature type="coiled-coil region" evidence="7">
    <location>
        <begin position="518"/>
        <end position="553"/>
    </location>
</feature>
<feature type="domain" description="PAS" evidence="9">
    <location>
        <begin position="557"/>
        <end position="602"/>
    </location>
</feature>
<evidence type="ECO:0000256" key="7">
    <source>
        <dbReference type="SAM" id="Coils"/>
    </source>
</evidence>
<dbReference type="Pfam" id="PF07568">
    <property type="entry name" value="HisKA_2"/>
    <property type="match status" value="1"/>
</dbReference>
<dbReference type="OrthoDB" id="9808408at2"/>
<dbReference type="InterPro" id="IPR011495">
    <property type="entry name" value="Sig_transdc_His_kin_sub2_dim/P"/>
</dbReference>
<dbReference type="SUPFAM" id="SSF55874">
    <property type="entry name" value="ATPase domain of HSP90 chaperone/DNA topoisomerase II/histidine kinase"/>
    <property type="match status" value="1"/>
</dbReference>
<feature type="domain" description="PAS" evidence="9">
    <location>
        <begin position="21"/>
        <end position="97"/>
    </location>
</feature>
<dbReference type="PROSITE" id="PS50113">
    <property type="entry name" value="PAC"/>
    <property type="match status" value="3"/>
</dbReference>
<accession>A0A5C6RS11</accession>
<dbReference type="InterPro" id="IPR029016">
    <property type="entry name" value="GAF-like_dom_sf"/>
</dbReference>
<dbReference type="InterPro" id="IPR013767">
    <property type="entry name" value="PAS_fold"/>
</dbReference>
<keyword evidence="7" id="KW-0175">Coiled coil</keyword>
<dbReference type="Gene3D" id="3.30.450.40">
    <property type="match status" value="1"/>
</dbReference>
<keyword evidence="5" id="KW-0067">ATP-binding</keyword>
<dbReference type="InterPro" id="IPR035965">
    <property type="entry name" value="PAS-like_dom_sf"/>
</dbReference>
<dbReference type="InterPro" id="IPR036890">
    <property type="entry name" value="HATPase_C_sf"/>
</dbReference>
<dbReference type="Pfam" id="PF02518">
    <property type="entry name" value="HATPase_c"/>
    <property type="match status" value="1"/>
</dbReference>
<dbReference type="GO" id="GO:0006355">
    <property type="term" value="P:regulation of DNA-templated transcription"/>
    <property type="evidence" value="ECO:0007669"/>
    <property type="project" value="InterPro"/>
</dbReference>
<feature type="coiled-coil region" evidence="7">
    <location>
        <begin position="1"/>
        <end position="28"/>
    </location>
</feature>